<dbReference type="InterPro" id="IPR019600">
    <property type="entry name" value="Hemin_uptake_protein_HemP"/>
</dbReference>
<accession>A0ABY1P499</accession>
<dbReference type="Pfam" id="PF10636">
    <property type="entry name" value="hemP"/>
    <property type="match status" value="1"/>
</dbReference>
<keyword evidence="2" id="KW-1185">Reference proteome</keyword>
<evidence type="ECO:0000313" key="1">
    <source>
        <dbReference type="EMBL" id="SMP26039.1"/>
    </source>
</evidence>
<dbReference type="RefSeq" id="WP_168591412.1">
    <property type="nucleotide sequence ID" value="NZ_FXTY01000005.1"/>
</dbReference>
<dbReference type="EMBL" id="FXTY01000005">
    <property type="protein sequence ID" value="SMP26039.1"/>
    <property type="molecule type" value="Genomic_DNA"/>
</dbReference>
<protein>
    <submittedName>
        <fullName evidence="1">Hemin uptake protein hemP</fullName>
    </submittedName>
</protein>
<gene>
    <name evidence="1" type="ORF">SAMN06265373_105177</name>
</gene>
<organism evidence="1 2">
    <name type="scientific">Shimia sagamensis</name>
    <dbReference type="NCBI Taxonomy" id="1566352"/>
    <lineage>
        <taxon>Bacteria</taxon>
        <taxon>Pseudomonadati</taxon>
        <taxon>Pseudomonadota</taxon>
        <taxon>Alphaproteobacteria</taxon>
        <taxon>Rhodobacterales</taxon>
        <taxon>Roseobacteraceae</taxon>
    </lineage>
</organism>
<name>A0ABY1P499_9RHOB</name>
<dbReference type="Proteomes" id="UP001157961">
    <property type="component" value="Unassembled WGS sequence"/>
</dbReference>
<sequence length="52" mass="5772">MTLQMQAPEMANALPVHDANQLTGDNGLAHIRLNDQLYTLRITRAGKLILTK</sequence>
<proteinExistence type="predicted"/>
<comment type="caution">
    <text evidence="1">The sequence shown here is derived from an EMBL/GenBank/DDBJ whole genome shotgun (WGS) entry which is preliminary data.</text>
</comment>
<dbReference type="Gene3D" id="2.10.70.10">
    <property type="entry name" value="Complement Module, domain 1"/>
    <property type="match status" value="1"/>
</dbReference>
<evidence type="ECO:0000313" key="2">
    <source>
        <dbReference type="Proteomes" id="UP001157961"/>
    </source>
</evidence>
<reference evidence="1 2" key="1">
    <citation type="submission" date="2017-05" db="EMBL/GenBank/DDBJ databases">
        <authorList>
            <person name="Varghese N."/>
            <person name="Submissions S."/>
        </authorList>
    </citation>
    <scope>NUCLEOTIDE SEQUENCE [LARGE SCALE GENOMIC DNA]</scope>
    <source>
        <strain evidence="1 2">DSM 29734</strain>
    </source>
</reference>